<dbReference type="InterPro" id="IPR056884">
    <property type="entry name" value="NPHP3-like_N"/>
</dbReference>
<comment type="caution">
    <text evidence="5">The sequence shown here is derived from an EMBL/GenBank/DDBJ whole genome shotgun (WGS) entry which is preliminary data.</text>
</comment>
<feature type="domain" description="DUF7791" evidence="4">
    <location>
        <begin position="560"/>
        <end position="685"/>
    </location>
</feature>
<dbReference type="Proteomes" id="UP001338125">
    <property type="component" value="Unassembled WGS sequence"/>
</dbReference>
<dbReference type="PANTHER" id="PTHR10039">
    <property type="entry name" value="AMELOGENIN"/>
    <property type="match status" value="1"/>
</dbReference>
<proteinExistence type="predicted"/>
<dbReference type="SUPFAM" id="SSF52540">
    <property type="entry name" value="P-loop containing nucleoside triphosphate hydrolases"/>
    <property type="match status" value="1"/>
</dbReference>
<reference evidence="5 6" key="1">
    <citation type="submission" date="2024-01" db="EMBL/GenBank/DDBJ databases">
        <title>Complete genome of Cladobotryum mycophilum ATHUM6906.</title>
        <authorList>
            <person name="Christinaki A.C."/>
            <person name="Myridakis A.I."/>
            <person name="Kouvelis V.N."/>
        </authorList>
    </citation>
    <scope>NUCLEOTIDE SEQUENCE [LARGE SCALE GENOMIC DNA]</scope>
    <source>
        <strain evidence="5 6">ATHUM6906</strain>
    </source>
</reference>
<evidence type="ECO:0000256" key="1">
    <source>
        <dbReference type="ARBA" id="ARBA00022737"/>
    </source>
</evidence>
<name>A0ABR0SX61_9HYPO</name>
<evidence type="ECO:0000259" key="3">
    <source>
        <dbReference type="Pfam" id="PF24883"/>
    </source>
</evidence>
<dbReference type="Pfam" id="PF25053">
    <property type="entry name" value="DUF7791"/>
    <property type="match status" value="1"/>
</dbReference>
<feature type="domain" description="Nephrocystin 3-like N-terminal" evidence="3">
    <location>
        <begin position="268"/>
        <end position="449"/>
    </location>
</feature>
<sequence>MEGTMQTIAAVGLAGNIAQFSEHAIAVVSRTIEISQSNRPSPKEKQHMEDAMTDMKDIISRVKASNQDASNLAKDRTLEDLAVECISLSNEDSKWQLVRKHTQLRPITIQKRELKDLASRLQDIQNGVSAHLLGILREEKELGQTLRIFVDSTEALQKEITASIDDMIQCLIKITRHKPNDQNVATKDKRSWMKLSAKAQEEEAPLHVHVQVSQKHSSLIASLQIMVDDYTERMGSLVEKKHEAILQQLHFNLLKERESSIMDAHEKTFNWIFRNDSNINLADWFQRNNEVDGSSGIYWVAGKAGSGKSTLMKFLRQHPTTTKYLRQWASTCDLIIADYYFWSLGTTIQKSQEGLFRSLLIQILGTRPNLMPVVMANRWSAPYSESFSHWSHSELLQALLVIGTLQFPPLRVCLFIDGLDESSDNHQELLQALWGIGKCPNYKICVSSREWPDFSNAFKSSPWKLHLQDLTNRDIEQYIRDTLEEDAQFRRLQGRDKGATLQLVSLIKGKAHGVFLWVFLVVRSLIRGLRSEDTITDLQQRLDDLPSDLLAYFGHILDEVEDVYKKRAVRLFLTMSYAESSFPLLTFYFLNLEDEPMSTEPLPFLRNWPDVNTVEAEALAVKKRQLIAQCRDLIRISPESESHVLFSERVGFLHRTVSDYLCTTTIRSKLFDVAGADFDPKKFSFQHLWGKFGHPESAWLDDLEAIIMQNFSKWGFSDAMHSLIAMPQITNFVELASKFDLLTYVEEKLYPCDTATLDQKTPEWRKPCFIQQPANLQIFQKGGDDMNLTWRLGAKYRPKPFVGGNGGKQLVRNNTDSSIAVPSRRKRLMAKVRGTFSREISREVESATSANRRPTAPRYSDVSSVEYDSEVRRPTGLVR</sequence>
<organism evidence="5 6">
    <name type="scientific">Cladobotryum mycophilum</name>
    <dbReference type="NCBI Taxonomy" id="491253"/>
    <lineage>
        <taxon>Eukaryota</taxon>
        <taxon>Fungi</taxon>
        <taxon>Dikarya</taxon>
        <taxon>Ascomycota</taxon>
        <taxon>Pezizomycotina</taxon>
        <taxon>Sordariomycetes</taxon>
        <taxon>Hypocreomycetidae</taxon>
        <taxon>Hypocreales</taxon>
        <taxon>Hypocreaceae</taxon>
        <taxon>Cladobotryum</taxon>
    </lineage>
</organism>
<dbReference type="EMBL" id="JAVFKD010000002">
    <property type="protein sequence ID" value="KAK5996604.1"/>
    <property type="molecule type" value="Genomic_DNA"/>
</dbReference>
<protein>
    <recommendedName>
        <fullName evidence="7">NACHT domain-containing protein</fullName>
    </recommendedName>
</protein>
<keyword evidence="6" id="KW-1185">Reference proteome</keyword>
<evidence type="ECO:0008006" key="7">
    <source>
        <dbReference type="Google" id="ProtNLM"/>
    </source>
</evidence>
<evidence type="ECO:0000313" key="5">
    <source>
        <dbReference type="EMBL" id="KAK5996604.1"/>
    </source>
</evidence>
<dbReference type="Gene3D" id="3.40.50.300">
    <property type="entry name" value="P-loop containing nucleotide triphosphate hydrolases"/>
    <property type="match status" value="1"/>
</dbReference>
<evidence type="ECO:0000259" key="4">
    <source>
        <dbReference type="Pfam" id="PF25053"/>
    </source>
</evidence>
<evidence type="ECO:0000313" key="6">
    <source>
        <dbReference type="Proteomes" id="UP001338125"/>
    </source>
</evidence>
<keyword evidence="1" id="KW-0677">Repeat</keyword>
<dbReference type="Pfam" id="PF24883">
    <property type="entry name" value="NPHP3_N"/>
    <property type="match status" value="1"/>
</dbReference>
<gene>
    <name evidence="5" type="ORF">PT974_01941</name>
</gene>
<dbReference type="InterPro" id="IPR027417">
    <property type="entry name" value="P-loop_NTPase"/>
</dbReference>
<accession>A0ABR0SX61</accession>
<evidence type="ECO:0000256" key="2">
    <source>
        <dbReference type="SAM" id="MobiDB-lite"/>
    </source>
</evidence>
<dbReference type="InterPro" id="IPR056693">
    <property type="entry name" value="DUF7791"/>
</dbReference>
<feature type="region of interest" description="Disordered" evidence="2">
    <location>
        <begin position="841"/>
        <end position="879"/>
    </location>
</feature>
<dbReference type="PANTHER" id="PTHR10039:SF5">
    <property type="entry name" value="NACHT DOMAIN-CONTAINING PROTEIN"/>
    <property type="match status" value="1"/>
</dbReference>